<dbReference type="Proteomes" id="UP001164539">
    <property type="component" value="Chromosome 7"/>
</dbReference>
<gene>
    <name evidence="1" type="ORF">OWV82_013415</name>
</gene>
<proteinExistence type="predicted"/>
<evidence type="ECO:0000313" key="1">
    <source>
        <dbReference type="EMBL" id="KAJ4715012.1"/>
    </source>
</evidence>
<name>A0ACC1XU94_MELAZ</name>
<sequence>MGVCASSPRTKQSRVGGGGEEGGNSNNMKRVSTAKVIHMDGRLQELNIPIRTKSIVSQNPRHFLCSSESMTIGTCMPQMADEEELQMGHIYFLLPISQAHKKVTLKDLCSLAVKANNSVRYS</sequence>
<organism evidence="1 2">
    <name type="scientific">Melia azedarach</name>
    <name type="common">Chinaberry tree</name>
    <dbReference type="NCBI Taxonomy" id="155640"/>
    <lineage>
        <taxon>Eukaryota</taxon>
        <taxon>Viridiplantae</taxon>
        <taxon>Streptophyta</taxon>
        <taxon>Embryophyta</taxon>
        <taxon>Tracheophyta</taxon>
        <taxon>Spermatophyta</taxon>
        <taxon>Magnoliopsida</taxon>
        <taxon>eudicotyledons</taxon>
        <taxon>Gunneridae</taxon>
        <taxon>Pentapetalae</taxon>
        <taxon>rosids</taxon>
        <taxon>malvids</taxon>
        <taxon>Sapindales</taxon>
        <taxon>Meliaceae</taxon>
        <taxon>Melia</taxon>
    </lineage>
</organism>
<accession>A0ACC1XU94</accession>
<keyword evidence="2" id="KW-1185">Reference proteome</keyword>
<reference evidence="1 2" key="1">
    <citation type="journal article" date="2023" name="Science">
        <title>Complex scaffold remodeling in plant triterpene biosynthesis.</title>
        <authorList>
            <person name="De La Pena R."/>
            <person name="Hodgson H."/>
            <person name="Liu J.C."/>
            <person name="Stephenson M.J."/>
            <person name="Martin A.C."/>
            <person name="Owen C."/>
            <person name="Harkess A."/>
            <person name="Leebens-Mack J."/>
            <person name="Jimenez L.E."/>
            <person name="Osbourn A."/>
            <person name="Sattely E.S."/>
        </authorList>
    </citation>
    <scope>NUCLEOTIDE SEQUENCE [LARGE SCALE GENOMIC DNA]</scope>
    <source>
        <strain evidence="2">cv. JPN11</strain>
        <tissue evidence="1">Leaf</tissue>
    </source>
</reference>
<protein>
    <submittedName>
        <fullName evidence="1">HTH-type transcriptional regulator</fullName>
    </submittedName>
</protein>
<evidence type="ECO:0000313" key="2">
    <source>
        <dbReference type="Proteomes" id="UP001164539"/>
    </source>
</evidence>
<dbReference type="EMBL" id="CM051400">
    <property type="protein sequence ID" value="KAJ4715012.1"/>
    <property type="molecule type" value="Genomic_DNA"/>
</dbReference>
<comment type="caution">
    <text evidence="1">The sequence shown here is derived from an EMBL/GenBank/DDBJ whole genome shotgun (WGS) entry which is preliminary data.</text>
</comment>